<dbReference type="Gene3D" id="3.40.630.30">
    <property type="match status" value="1"/>
</dbReference>
<dbReference type="Proteomes" id="UP000664288">
    <property type="component" value="Unassembled WGS sequence"/>
</dbReference>
<keyword evidence="6" id="KW-1185">Reference proteome</keyword>
<dbReference type="PANTHER" id="PTHR43877:SF2">
    <property type="entry name" value="AMINOALKYLPHOSPHONATE N-ACETYLTRANSFERASE-RELATED"/>
    <property type="match status" value="1"/>
</dbReference>
<feature type="region of interest" description="Disordered" evidence="3">
    <location>
        <begin position="1"/>
        <end position="36"/>
    </location>
</feature>
<sequence length="176" mass="19233">MSRSAEAGCGGMAAPMPEAPQEPGAIEFRETDPRSGDARSCLGAYYAELARRFDRGFDVALSADPDAATMLRPRGAFLVAYRDGAAIGCVGLKGTCPDYAEVKRLWVAPAARGLGLAKRLMARVEAIARELGIAVLRLDTNKALPEAIAMYRNAGWREIERFNDDPYPDFFFEKRL</sequence>
<proteinExistence type="predicted"/>
<keyword evidence="1" id="KW-0808">Transferase</keyword>
<dbReference type="SUPFAM" id="SSF55729">
    <property type="entry name" value="Acyl-CoA N-acyltransferases (Nat)"/>
    <property type="match status" value="1"/>
</dbReference>
<evidence type="ECO:0000313" key="6">
    <source>
        <dbReference type="Proteomes" id="UP000664288"/>
    </source>
</evidence>
<evidence type="ECO:0000259" key="4">
    <source>
        <dbReference type="PROSITE" id="PS51186"/>
    </source>
</evidence>
<dbReference type="CDD" id="cd04301">
    <property type="entry name" value="NAT_SF"/>
    <property type="match status" value="1"/>
</dbReference>
<comment type="caution">
    <text evidence="5">The sequence shown here is derived from an EMBL/GenBank/DDBJ whole genome shotgun (WGS) entry which is preliminary data.</text>
</comment>
<evidence type="ECO:0000256" key="2">
    <source>
        <dbReference type="ARBA" id="ARBA00023315"/>
    </source>
</evidence>
<accession>A0ABS3J0C6</accession>
<evidence type="ECO:0000313" key="5">
    <source>
        <dbReference type="EMBL" id="MBO0903122.1"/>
    </source>
</evidence>
<reference evidence="5 6" key="1">
    <citation type="submission" date="2021-03" db="EMBL/GenBank/DDBJ databases">
        <title>Whole genome sequence of Jiella sp. MQZ13P-4.</title>
        <authorList>
            <person name="Tuo L."/>
        </authorList>
    </citation>
    <scope>NUCLEOTIDE SEQUENCE [LARGE SCALE GENOMIC DNA]</scope>
    <source>
        <strain evidence="5 6">MQZ13P-4</strain>
    </source>
</reference>
<feature type="compositionally biased region" description="Low complexity" evidence="3">
    <location>
        <begin position="12"/>
        <end position="25"/>
    </location>
</feature>
<dbReference type="PROSITE" id="PS51186">
    <property type="entry name" value="GNAT"/>
    <property type="match status" value="1"/>
</dbReference>
<gene>
    <name evidence="5" type="ORF">J1C47_05675</name>
</gene>
<feature type="domain" description="N-acetyltransferase" evidence="4">
    <location>
        <begin position="26"/>
        <end position="176"/>
    </location>
</feature>
<feature type="compositionally biased region" description="Basic and acidic residues" evidence="3">
    <location>
        <begin position="27"/>
        <end position="36"/>
    </location>
</feature>
<dbReference type="InterPro" id="IPR000182">
    <property type="entry name" value="GNAT_dom"/>
</dbReference>
<dbReference type="PANTHER" id="PTHR43877">
    <property type="entry name" value="AMINOALKYLPHOSPHONATE N-ACETYLTRANSFERASE-RELATED-RELATED"/>
    <property type="match status" value="1"/>
</dbReference>
<evidence type="ECO:0000256" key="1">
    <source>
        <dbReference type="ARBA" id="ARBA00022679"/>
    </source>
</evidence>
<protein>
    <submittedName>
        <fullName evidence="5">GNAT family N-acetyltransferase</fullName>
    </submittedName>
</protein>
<dbReference type="InterPro" id="IPR050832">
    <property type="entry name" value="Bact_Acetyltransf"/>
</dbReference>
<dbReference type="Pfam" id="PF00583">
    <property type="entry name" value="Acetyltransf_1"/>
    <property type="match status" value="1"/>
</dbReference>
<evidence type="ECO:0000256" key="3">
    <source>
        <dbReference type="SAM" id="MobiDB-lite"/>
    </source>
</evidence>
<name>A0ABS3J0C6_9HYPH</name>
<dbReference type="InterPro" id="IPR016181">
    <property type="entry name" value="Acyl_CoA_acyltransferase"/>
</dbReference>
<keyword evidence="2" id="KW-0012">Acyltransferase</keyword>
<dbReference type="EMBL" id="JAFMPY010000004">
    <property type="protein sequence ID" value="MBO0903122.1"/>
    <property type="molecule type" value="Genomic_DNA"/>
</dbReference>
<organism evidence="5 6">
    <name type="scientific">Jiella sonneratiae</name>
    <dbReference type="NCBI Taxonomy" id="2816856"/>
    <lineage>
        <taxon>Bacteria</taxon>
        <taxon>Pseudomonadati</taxon>
        <taxon>Pseudomonadota</taxon>
        <taxon>Alphaproteobacteria</taxon>
        <taxon>Hyphomicrobiales</taxon>
        <taxon>Aurantimonadaceae</taxon>
        <taxon>Jiella</taxon>
    </lineage>
</organism>